<dbReference type="PANTHER" id="PTHR34933">
    <property type="entry name" value="FLAGELLAR L-RING PROTEIN"/>
    <property type="match status" value="1"/>
</dbReference>
<evidence type="ECO:0000256" key="3">
    <source>
        <dbReference type="ARBA" id="ARBA00004442"/>
    </source>
</evidence>
<dbReference type="PANTHER" id="PTHR34933:SF1">
    <property type="entry name" value="FLAGELLAR L-RING PROTEIN"/>
    <property type="match status" value="1"/>
</dbReference>
<dbReference type="InterPro" id="IPR000527">
    <property type="entry name" value="Flag_Lring"/>
</dbReference>
<accession>A0A1P8WA45</accession>
<sequence length="213" mass="23345" precursor="true">MKRKPLTRRRILTLACAALAVPGMDFVRADSLWRRHRPQKAFLFEDSRARRPGDLVTIIINESTEVQNRENKALDKSTGASGTFDIAASSAAGFGDSAASAALDMSKSTDRNFSGQATYQNSREVTDRITVTVVSVTPAGNLVVCGGRTMSIAGEKRTLKISGMVRPVDIGPDNTVSSRFVANMQTSYDDSGAERHFTRQGWLGRKMNKIWPF</sequence>
<keyword evidence="8" id="KW-0998">Cell outer membrane</keyword>
<evidence type="ECO:0000256" key="5">
    <source>
        <dbReference type="ARBA" id="ARBA00022729"/>
    </source>
</evidence>
<dbReference type="OrthoDB" id="252240at2"/>
<dbReference type="GO" id="GO:0003774">
    <property type="term" value="F:cytoskeletal motor activity"/>
    <property type="evidence" value="ECO:0007669"/>
    <property type="project" value="InterPro"/>
</dbReference>
<evidence type="ECO:0000256" key="9">
    <source>
        <dbReference type="SAM" id="SignalP"/>
    </source>
</evidence>
<dbReference type="Pfam" id="PF02107">
    <property type="entry name" value="FlgH"/>
    <property type="match status" value="1"/>
</dbReference>
<dbReference type="PRINTS" id="PR01008">
    <property type="entry name" value="FLGLRINGFLGH"/>
</dbReference>
<keyword evidence="7" id="KW-0975">Bacterial flagellum</keyword>
<evidence type="ECO:0000313" key="11">
    <source>
        <dbReference type="Proteomes" id="UP000187735"/>
    </source>
</evidence>
<dbReference type="EMBL" id="CP017641">
    <property type="protein sequence ID" value="APZ90935.1"/>
    <property type="molecule type" value="Genomic_DNA"/>
</dbReference>
<protein>
    <submittedName>
        <fullName evidence="10">Basal body L-ring protein</fullName>
    </submittedName>
</protein>
<evidence type="ECO:0000256" key="1">
    <source>
        <dbReference type="ARBA" id="ARBA00002591"/>
    </source>
</evidence>
<evidence type="ECO:0000256" key="8">
    <source>
        <dbReference type="ARBA" id="ARBA00023237"/>
    </source>
</evidence>
<comment type="similarity">
    <text evidence="4">Belongs to the FlgH family.</text>
</comment>
<evidence type="ECO:0000256" key="7">
    <source>
        <dbReference type="ARBA" id="ARBA00023143"/>
    </source>
</evidence>
<gene>
    <name evidence="10" type="primary">flgH</name>
    <name evidence="10" type="ORF">Fuma_00519</name>
</gene>
<keyword evidence="5 9" id="KW-0732">Signal</keyword>
<evidence type="ECO:0000256" key="6">
    <source>
        <dbReference type="ARBA" id="ARBA00023136"/>
    </source>
</evidence>
<dbReference type="GO" id="GO:0009279">
    <property type="term" value="C:cell outer membrane"/>
    <property type="evidence" value="ECO:0007669"/>
    <property type="project" value="UniProtKB-SubCell"/>
</dbReference>
<dbReference type="AlphaFoldDB" id="A0A1P8WA45"/>
<reference evidence="10 11" key="1">
    <citation type="journal article" date="2016" name="Front. Microbiol.">
        <title>Fuerstia marisgermanicae gen. nov., sp. nov., an Unusual Member of the Phylum Planctomycetes from the German Wadden Sea.</title>
        <authorList>
            <person name="Kohn T."/>
            <person name="Heuer A."/>
            <person name="Jogler M."/>
            <person name="Vollmers J."/>
            <person name="Boedeker C."/>
            <person name="Bunk B."/>
            <person name="Rast P."/>
            <person name="Borchert D."/>
            <person name="Glockner I."/>
            <person name="Freese H.M."/>
            <person name="Klenk H.P."/>
            <person name="Overmann J."/>
            <person name="Kaster A.K."/>
            <person name="Rohde M."/>
            <person name="Wiegand S."/>
            <person name="Jogler C."/>
        </authorList>
    </citation>
    <scope>NUCLEOTIDE SEQUENCE [LARGE SCALE GENOMIC DNA]</scope>
    <source>
        <strain evidence="10 11">NH11</strain>
    </source>
</reference>
<dbReference type="GO" id="GO:0071973">
    <property type="term" value="P:bacterial-type flagellum-dependent cell motility"/>
    <property type="evidence" value="ECO:0007669"/>
    <property type="project" value="InterPro"/>
</dbReference>
<feature type="signal peptide" evidence="9">
    <location>
        <begin position="1"/>
        <end position="20"/>
    </location>
</feature>
<organism evidence="10 11">
    <name type="scientific">Fuerstiella marisgermanici</name>
    <dbReference type="NCBI Taxonomy" id="1891926"/>
    <lineage>
        <taxon>Bacteria</taxon>
        <taxon>Pseudomonadati</taxon>
        <taxon>Planctomycetota</taxon>
        <taxon>Planctomycetia</taxon>
        <taxon>Planctomycetales</taxon>
        <taxon>Planctomycetaceae</taxon>
        <taxon>Fuerstiella</taxon>
    </lineage>
</organism>
<name>A0A1P8WA45_9PLAN</name>
<feature type="chain" id="PRO_5012794920" evidence="9">
    <location>
        <begin position="21"/>
        <end position="213"/>
    </location>
</feature>
<keyword evidence="11" id="KW-1185">Reference proteome</keyword>
<evidence type="ECO:0000313" key="10">
    <source>
        <dbReference type="EMBL" id="APZ90935.1"/>
    </source>
</evidence>
<evidence type="ECO:0000256" key="2">
    <source>
        <dbReference type="ARBA" id="ARBA00004117"/>
    </source>
</evidence>
<comment type="subcellular location">
    <subcellularLocation>
        <location evidence="2">Bacterial flagellum basal body</location>
    </subcellularLocation>
    <subcellularLocation>
        <location evidence="3">Cell outer membrane</location>
    </subcellularLocation>
</comment>
<keyword evidence="6" id="KW-0472">Membrane</keyword>
<dbReference type="Proteomes" id="UP000187735">
    <property type="component" value="Chromosome"/>
</dbReference>
<comment type="function">
    <text evidence="1">Assembles around the rod to form the L-ring and probably protects the motor/basal body from shearing forces during rotation.</text>
</comment>
<proteinExistence type="inferred from homology"/>
<dbReference type="GO" id="GO:0009427">
    <property type="term" value="C:bacterial-type flagellum basal body, distal rod, L ring"/>
    <property type="evidence" value="ECO:0007669"/>
    <property type="project" value="InterPro"/>
</dbReference>
<dbReference type="RefSeq" id="WP_077022759.1">
    <property type="nucleotide sequence ID" value="NZ_CP017641.1"/>
</dbReference>
<dbReference type="STRING" id="1891926.Fuma_00519"/>
<evidence type="ECO:0000256" key="4">
    <source>
        <dbReference type="ARBA" id="ARBA00006929"/>
    </source>
</evidence>
<dbReference type="KEGG" id="fmr:Fuma_00519"/>